<evidence type="ECO:0000313" key="2">
    <source>
        <dbReference type="Proteomes" id="UP000001812"/>
    </source>
</evidence>
<reference evidence="2" key="1">
    <citation type="submission" date="2007-08" db="EMBL/GenBank/DDBJ databases">
        <title>Annotation of Burkholderia pseudomallei 1710a.</title>
        <authorList>
            <person name="Harkins D.M."/>
            <person name="DeShazer D."/>
            <person name="Woods D.E."/>
            <person name="Brinkac L.M."/>
            <person name="Brown K.A."/>
            <person name="Hung G.C."/>
            <person name="Tuanyok A."/>
            <person name="Zhang B."/>
            <person name="Nierman W.C."/>
        </authorList>
    </citation>
    <scope>NUCLEOTIDE SEQUENCE [LARGE SCALE GENOMIC DNA]</scope>
    <source>
        <strain evidence="2">1710a</strain>
    </source>
</reference>
<dbReference type="Proteomes" id="UP000001812">
    <property type="component" value="Chromosome II"/>
</dbReference>
<organism evidence="1 2">
    <name type="scientific">Burkholderia pseudomallei 1710a</name>
    <dbReference type="NCBI Taxonomy" id="320371"/>
    <lineage>
        <taxon>Bacteria</taxon>
        <taxon>Pseudomonadati</taxon>
        <taxon>Pseudomonadota</taxon>
        <taxon>Betaproteobacteria</taxon>
        <taxon>Burkholderiales</taxon>
        <taxon>Burkholderiaceae</taxon>
        <taxon>Burkholderia</taxon>
        <taxon>pseudomallei group</taxon>
    </lineage>
</organism>
<dbReference type="EMBL" id="CM000833">
    <property type="protein sequence ID" value="EET02745.1"/>
    <property type="molecule type" value="Genomic_DNA"/>
</dbReference>
<sequence length="103" mass="11620">MSARLIQTPRAAPMSDADIGAVRSMPAQLLQPFPLSGFRFDADRARLRVRARRSAHGARSARSIRRHMPVAALAEIELRLFQDRTRGRTNRATTHVQNSIQFN</sequence>
<dbReference type="HOGENOM" id="CLU_2258479_0_0_4"/>
<dbReference type="RefSeq" id="WP_004529997.1">
    <property type="nucleotide sequence ID" value="NZ_CM000833.1"/>
</dbReference>
<proteinExistence type="predicted"/>
<evidence type="ECO:0000313" key="1">
    <source>
        <dbReference type="EMBL" id="EET02745.1"/>
    </source>
</evidence>
<gene>
    <name evidence="1" type="ORF">BURPS1710A_A3150</name>
</gene>
<dbReference type="AlphaFoldDB" id="A0A0E1VPF9"/>
<reference evidence="1 2" key="2">
    <citation type="submission" date="2009-05" db="EMBL/GenBank/DDBJ databases">
        <authorList>
            <person name="Harkins D.M."/>
            <person name="DeShazer D."/>
            <person name="Woods D.E."/>
            <person name="Brinkac L.M."/>
            <person name="Brown K.A."/>
            <person name="Hung G.C."/>
            <person name="Tuanyok A."/>
            <person name="Zhang B."/>
            <person name="Nierman W.C."/>
        </authorList>
    </citation>
    <scope>NUCLEOTIDE SEQUENCE [LARGE SCALE GENOMIC DNA]</scope>
    <source>
        <strain evidence="1 2">1710a</strain>
    </source>
</reference>
<accession>A0A0E1VPF9</accession>
<name>A0A0E1VPF9_BURPE</name>
<protein>
    <submittedName>
        <fullName evidence="1">Uncharacterized protein</fullName>
    </submittedName>
</protein>